<evidence type="ECO:0000313" key="1">
    <source>
        <dbReference type="EMBL" id="KAG0148094.1"/>
    </source>
</evidence>
<dbReference type="EMBL" id="MU167240">
    <property type="protein sequence ID" value="KAG0148094.1"/>
    <property type="molecule type" value="Genomic_DNA"/>
</dbReference>
<gene>
    <name evidence="1" type="ORF">CROQUDRAFT_26589</name>
</gene>
<keyword evidence="2" id="KW-1185">Reference proteome</keyword>
<protein>
    <recommendedName>
        <fullName evidence="3">F-box domain-containing protein</fullName>
    </recommendedName>
</protein>
<proteinExistence type="predicted"/>
<evidence type="ECO:0008006" key="3">
    <source>
        <dbReference type="Google" id="ProtNLM"/>
    </source>
</evidence>
<dbReference type="AlphaFoldDB" id="A0A9P6NLC3"/>
<comment type="caution">
    <text evidence="1">The sequence shown here is derived from an EMBL/GenBank/DDBJ whole genome shotgun (WGS) entry which is preliminary data.</text>
</comment>
<feature type="non-terminal residue" evidence="1">
    <location>
        <position position="1"/>
    </location>
</feature>
<dbReference type="OrthoDB" id="2504166at2759"/>
<name>A0A9P6NLC3_9BASI</name>
<reference evidence="1" key="1">
    <citation type="submission" date="2013-11" db="EMBL/GenBank/DDBJ databases">
        <title>Genome sequence of the fusiform rust pathogen reveals effectors for host alternation and coevolution with pine.</title>
        <authorList>
            <consortium name="DOE Joint Genome Institute"/>
            <person name="Smith K."/>
            <person name="Pendleton A."/>
            <person name="Kubisiak T."/>
            <person name="Anderson C."/>
            <person name="Salamov A."/>
            <person name="Aerts A."/>
            <person name="Riley R."/>
            <person name="Clum A."/>
            <person name="Lindquist E."/>
            <person name="Ence D."/>
            <person name="Campbell M."/>
            <person name="Kronenberg Z."/>
            <person name="Feau N."/>
            <person name="Dhillon B."/>
            <person name="Hamelin R."/>
            <person name="Burleigh J."/>
            <person name="Smith J."/>
            <person name="Yandell M."/>
            <person name="Nelson C."/>
            <person name="Grigoriev I."/>
            <person name="Davis J."/>
        </authorList>
    </citation>
    <scope>NUCLEOTIDE SEQUENCE</scope>
    <source>
        <strain evidence="1">G11</strain>
    </source>
</reference>
<dbReference type="Proteomes" id="UP000886653">
    <property type="component" value="Unassembled WGS sequence"/>
</dbReference>
<accession>A0A9P6NLC3</accession>
<sequence>SRTQLLGDLPIELILNISRHLNLEVDFRSCQRKFRSKATHSYTHILKTLRLVNKTFSEIFVPDLFRSIKIDNESKAKDFVKWYRSFAPNYRPRVLRLSVGKVRSDYDEDPECVSYGVFEQIISLAAPHLVQLQIEFVDGLHFSPLVLKNLAHCGHLSTLHLKIAVQ</sequence>
<feature type="non-terminal residue" evidence="1">
    <location>
        <position position="166"/>
    </location>
</feature>
<organism evidence="1 2">
    <name type="scientific">Cronartium quercuum f. sp. fusiforme G11</name>
    <dbReference type="NCBI Taxonomy" id="708437"/>
    <lineage>
        <taxon>Eukaryota</taxon>
        <taxon>Fungi</taxon>
        <taxon>Dikarya</taxon>
        <taxon>Basidiomycota</taxon>
        <taxon>Pucciniomycotina</taxon>
        <taxon>Pucciniomycetes</taxon>
        <taxon>Pucciniales</taxon>
        <taxon>Coleosporiaceae</taxon>
        <taxon>Cronartium</taxon>
    </lineage>
</organism>
<evidence type="ECO:0000313" key="2">
    <source>
        <dbReference type="Proteomes" id="UP000886653"/>
    </source>
</evidence>